<keyword evidence="1" id="KW-1133">Transmembrane helix</keyword>
<reference evidence="2" key="1">
    <citation type="submission" date="2021-01" db="EMBL/GenBank/DDBJ databases">
        <authorList>
            <person name="Corre E."/>
            <person name="Pelletier E."/>
            <person name="Niang G."/>
            <person name="Scheremetjew M."/>
            <person name="Finn R."/>
            <person name="Kale V."/>
            <person name="Holt S."/>
            <person name="Cochrane G."/>
            <person name="Meng A."/>
            <person name="Brown T."/>
            <person name="Cohen L."/>
        </authorList>
    </citation>
    <scope>NUCLEOTIDE SEQUENCE</scope>
    <source>
        <strain evidence="2">SAG 36.94</strain>
    </source>
</reference>
<dbReference type="PANTHER" id="PTHR31551:SF1">
    <property type="entry name" value="COILED-COIL DOMAIN-CONTAINING PROTEIN 12"/>
    <property type="match status" value="1"/>
</dbReference>
<dbReference type="GO" id="GO:0005684">
    <property type="term" value="C:U2-type spliceosomal complex"/>
    <property type="evidence" value="ECO:0007669"/>
    <property type="project" value="TreeGrafter"/>
</dbReference>
<sequence>MYLRKDPEILLRETKERVGFPVKWSSTGGFAYGSIFFVFSWISLFTRGIFIETLSVSFLIEFFFMGKDATMEATALRFRHYTPRDEALRSLCVGKEDIEASVAATVEKELSIIETYRTKFEDPSLERDNIVPKKVTGDLRRILQPRFDRLERETQQSLIGLLPTTASTEHDTNVETQETVPLHAAIETLLKQDLNENEES</sequence>
<evidence type="ECO:0000313" key="2">
    <source>
        <dbReference type="EMBL" id="CAD9236231.1"/>
    </source>
</evidence>
<dbReference type="EMBL" id="HBGH01014938">
    <property type="protein sequence ID" value="CAD9236231.1"/>
    <property type="molecule type" value="Transcribed_RNA"/>
</dbReference>
<dbReference type="InterPro" id="IPR013169">
    <property type="entry name" value="mRNA_splic_Cwf18-like"/>
</dbReference>
<dbReference type="AlphaFoldDB" id="A0A7S1XGC4"/>
<organism evidence="2">
    <name type="scientific">Compsopogon caeruleus</name>
    <dbReference type="NCBI Taxonomy" id="31354"/>
    <lineage>
        <taxon>Eukaryota</taxon>
        <taxon>Rhodophyta</taxon>
        <taxon>Compsopogonophyceae</taxon>
        <taxon>Compsopogonales</taxon>
        <taxon>Compsopogonaceae</taxon>
        <taxon>Compsopogon</taxon>
    </lineage>
</organism>
<dbReference type="GO" id="GO:0071014">
    <property type="term" value="C:post-mRNA release spliceosomal complex"/>
    <property type="evidence" value="ECO:0007669"/>
    <property type="project" value="TreeGrafter"/>
</dbReference>
<proteinExistence type="predicted"/>
<gene>
    <name evidence="2" type="ORF">CCAE0312_LOCUS8324</name>
</gene>
<evidence type="ECO:0000256" key="1">
    <source>
        <dbReference type="SAM" id="Phobius"/>
    </source>
</evidence>
<dbReference type="Pfam" id="PF08315">
    <property type="entry name" value="cwf18"/>
    <property type="match status" value="1"/>
</dbReference>
<dbReference type="PANTHER" id="PTHR31551">
    <property type="entry name" value="PRE-MRNA-SPLICING FACTOR CWF18"/>
    <property type="match status" value="1"/>
</dbReference>
<keyword evidence="1" id="KW-0812">Transmembrane</keyword>
<feature type="transmembrane region" description="Helical" evidence="1">
    <location>
        <begin position="21"/>
        <end position="42"/>
    </location>
</feature>
<name>A0A7S1XGC4_9RHOD</name>
<accession>A0A7S1XGC4</accession>
<keyword evidence="1" id="KW-0472">Membrane</keyword>
<protein>
    <submittedName>
        <fullName evidence="2">Uncharacterized protein</fullName>
    </submittedName>
</protein>